<evidence type="ECO:0000313" key="2">
    <source>
        <dbReference type="EMBL" id="CAG8511939.1"/>
    </source>
</evidence>
<protein>
    <submittedName>
        <fullName evidence="2">2194_t:CDS:1</fullName>
    </submittedName>
</protein>
<feature type="region of interest" description="Disordered" evidence="1">
    <location>
        <begin position="48"/>
        <end position="70"/>
    </location>
</feature>
<evidence type="ECO:0000313" key="3">
    <source>
        <dbReference type="Proteomes" id="UP000789570"/>
    </source>
</evidence>
<comment type="caution">
    <text evidence="2">The sequence shown here is derived from an EMBL/GenBank/DDBJ whole genome shotgun (WGS) entry which is preliminary data.</text>
</comment>
<name>A0A9N9F5W2_9GLOM</name>
<gene>
    <name evidence="2" type="ORF">FCALED_LOCUS4244</name>
</gene>
<dbReference type="Proteomes" id="UP000789570">
    <property type="component" value="Unassembled WGS sequence"/>
</dbReference>
<reference evidence="2" key="1">
    <citation type="submission" date="2021-06" db="EMBL/GenBank/DDBJ databases">
        <authorList>
            <person name="Kallberg Y."/>
            <person name="Tangrot J."/>
            <person name="Rosling A."/>
        </authorList>
    </citation>
    <scope>NUCLEOTIDE SEQUENCE</scope>
    <source>
        <strain evidence="2">UK204</strain>
    </source>
</reference>
<accession>A0A9N9F5W2</accession>
<proteinExistence type="predicted"/>
<organism evidence="2 3">
    <name type="scientific">Funneliformis caledonium</name>
    <dbReference type="NCBI Taxonomy" id="1117310"/>
    <lineage>
        <taxon>Eukaryota</taxon>
        <taxon>Fungi</taxon>
        <taxon>Fungi incertae sedis</taxon>
        <taxon>Mucoromycota</taxon>
        <taxon>Glomeromycotina</taxon>
        <taxon>Glomeromycetes</taxon>
        <taxon>Glomerales</taxon>
        <taxon>Glomeraceae</taxon>
        <taxon>Funneliformis</taxon>
    </lineage>
</organism>
<evidence type="ECO:0000256" key="1">
    <source>
        <dbReference type="SAM" id="MobiDB-lite"/>
    </source>
</evidence>
<sequence length="89" mass="9974">MSEKSDLQELSANASLPSLPNVFLSFQPQPSSLHNTYEEIADISPYCPPNLKPPHYQQGGDQYWRGDSMGVDKSREVGGTIIIIETHQW</sequence>
<dbReference type="EMBL" id="CAJVPQ010000808">
    <property type="protein sequence ID" value="CAG8511939.1"/>
    <property type="molecule type" value="Genomic_DNA"/>
</dbReference>
<keyword evidence="3" id="KW-1185">Reference proteome</keyword>
<dbReference type="AlphaFoldDB" id="A0A9N9F5W2"/>